<dbReference type="EMBL" id="KK914251">
    <property type="protein sequence ID" value="KDP44468.1"/>
    <property type="molecule type" value="Genomic_DNA"/>
</dbReference>
<keyword evidence="3" id="KW-1185">Reference proteome</keyword>
<dbReference type="AlphaFoldDB" id="A0A067LB54"/>
<dbReference type="InterPro" id="IPR039291">
    <property type="entry name" value="At5g17165-like"/>
</dbReference>
<evidence type="ECO:0000256" key="1">
    <source>
        <dbReference type="SAM" id="MobiDB-lite"/>
    </source>
</evidence>
<evidence type="ECO:0000313" key="3">
    <source>
        <dbReference type="Proteomes" id="UP000027138"/>
    </source>
</evidence>
<sequence length="115" mass="12941">MAKGGIARAKMMILREANRVHHRLNSLPATSQHDYDYSNNHNNQLKKSSRNSIDEGKTDNSSCWIPDPRTGIYVPKGQEWMMDNVAEGAASLNQTCWLRNVDGVDKPDPDVFSEP</sequence>
<dbReference type="PANTHER" id="PTHR35109:SF1">
    <property type="entry name" value="GLUTAMATE RACEMASE"/>
    <property type="match status" value="1"/>
</dbReference>
<feature type="region of interest" description="Disordered" evidence="1">
    <location>
        <begin position="24"/>
        <end position="62"/>
    </location>
</feature>
<dbReference type="Proteomes" id="UP000027138">
    <property type="component" value="Unassembled WGS sequence"/>
</dbReference>
<dbReference type="STRING" id="180498.A0A067LB54"/>
<proteinExistence type="predicted"/>
<accession>A0A067LB54</accession>
<protein>
    <submittedName>
        <fullName evidence="2">Uncharacterized protein</fullName>
    </submittedName>
</protein>
<dbReference type="Pfam" id="PF22272">
    <property type="entry name" value="LEA_3b"/>
    <property type="match status" value="1"/>
</dbReference>
<gene>
    <name evidence="2" type="ORF">JCGZ_16301</name>
</gene>
<reference evidence="2 3" key="1">
    <citation type="journal article" date="2014" name="PLoS ONE">
        <title>Global Analysis of Gene Expression Profiles in Physic Nut (Jatropha curcas L.) Seedlings Exposed to Salt Stress.</title>
        <authorList>
            <person name="Zhang L."/>
            <person name="Zhang C."/>
            <person name="Wu P."/>
            <person name="Chen Y."/>
            <person name="Li M."/>
            <person name="Jiang H."/>
            <person name="Wu G."/>
        </authorList>
    </citation>
    <scope>NUCLEOTIDE SEQUENCE [LARGE SCALE GENOMIC DNA]</scope>
    <source>
        <strain evidence="3">cv. GZQX0401</strain>
        <tissue evidence="2">Young leaves</tissue>
    </source>
</reference>
<dbReference type="PANTHER" id="PTHR35109">
    <property type="entry name" value="GLUTAMATE RACEMASE"/>
    <property type="match status" value="1"/>
</dbReference>
<name>A0A067LB54_JATCU</name>
<organism evidence="2 3">
    <name type="scientific">Jatropha curcas</name>
    <name type="common">Barbados nut</name>
    <dbReference type="NCBI Taxonomy" id="180498"/>
    <lineage>
        <taxon>Eukaryota</taxon>
        <taxon>Viridiplantae</taxon>
        <taxon>Streptophyta</taxon>
        <taxon>Embryophyta</taxon>
        <taxon>Tracheophyta</taxon>
        <taxon>Spermatophyta</taxon>
        <taxon>Magnoliopsida</taxon>
        <taxon>eudicotyledons</taxon>
        <taxon>Gunneridae</taxon>
        <taxon>Pentapetalae</taxon>
        <taxon>rosids</taxon>
        <taxon>fabids</taxon>
        <taxon>Malpighiales</taxon>
        <taxon>Euphorbiaceae</taxon>
        <taxon>Crotonoideae</taxon>
        <taxon>Jatropheae</taxon>
        <taxon>Jatropha</taxon>
    </lineage>
</organism>
<feature type="compositionally biased region" description="Polar residues" evidence="1">
    <location>
        <begin position="27"/>
        <end position="46"/>
    </location>
</feature>
<evidence type="ECO:0000313" key="2">
    <source>
        <dbReference type="EMBL" id="KDP44468.1"/>
    </source>
</evidence>
<dbReference type="OrthoDB" id="1930788at2759"/>